<organism evidence="1 2">
    <name type="scientific">Ancylostoma ceylanicum</name>
    <dbReference type="NCBI Taxonomy" id="53326"/>
    <lineage>
        <taxon>Eukaryota</taxon>
        <taxon>Metazoa</taxon>
        <taxon>Ecdysozoa</taxon>
        <taxon>Nematoda</taxon>
        <taxon>Chromadorea</taxon>
        <taxon>Rhabditida</taxon>
        <taxon>Rhabditina</taxon>
        <taxon>Rhabditomorpha</taxon>
        <taxon>Strongyloidea</taxon>
        <taxon>Ancylostomatidae</taxon>
        <taxon>Ancylostomatinae</taxon>
        <taxon>Ancylostoma</taxon>
    </lineage>
</organism>
<evidence type="ECO:0000313" key="2">
    <source>
        <dbReference type="Proteomes" id="UP000024635"/>
    </source>
</evidence>
<reference evidence="2" key="1">
    <citation type="journal article" date="2015" name="Nat. Genet.">
        <title>The genome and transcriptome of the zoonotic hookworm Ancylostoma ceylanicum identify infection-specific gene families.</title>
        <authorList>
            <person name="Schwarz E.M."/>
            <person name="Hu Y."/>
            <person name="Antoshechkin I."/>
            <person name="Miller M.M."/>
            <person name="Sternberg P.W."/>
            <person name="Aroian R.V."/>
        </authorList>
    </citation>
    <scope>NUCLEOTIDE SEQUENCE</scope>
    <source>
        <strain evidence="2">HY135</strain>
    </source>
</reference>
<proteinExistence type="predicted"/>
<accession>A0A016VSZ0</accession>
<dbReference type="EMBL" id="JARK01001341">
    <property type="protein sequence ID" value="EYC29883.1"/>
    <property type="molecule type" value="Genomic_DNA"/>
</dbReference>
<keyword evidence="2" id="KW-1185">Reference proteome</keyword>
<name>A0A016VSZ0_9BILA</name>
<gene>
    <name evidence="1" type="primary">Acey_s0005.g2316</name>
    <name evidence="1" type="ORF">Y032_0005g2316</name>
</gene>
<protein>
    <submittedName>
        <fullName evidence="1">Uncharacterized protein</fullName>
    </submittedName>
</protein>
<dbReference type="Proteomes" id="UP000024635">
    <property type="component" value="Unassembled WGS sequence"/>
</dbReference>
<sequence length="75" mass="8283">MLRRRRLSMKEVSSPPHRKVKVPARVGRKLKVENPAVCCPVEDFCSSGAVASRAFQGRGKDTAINAHCMTGTKSW</sequence>
<dbReference type="AlphaFoldDB" id="A0A016VSZ0"/>
<evidence type="ECO:0000313" key="1">
    <source>
        <dbReference type="EMBL" id="EYC29883.1"/>
    </source>
</evidence>
<comment type="caution">
    <text evidence="1">The sequence shown here is derived from an EMBL/GenBank/DDBJ whole genome shotgun (WGS) entry which is preliminary data.</text>
</comment>